<dbReference type="EMBL" id="QQWO01000004">
    <property type="protein sequence ID" value="RSV05569.1"/>
    <property type="molecule type" value="Genomic_DNA"/>
</dbReference>
<dbReference type="Proteomes" id="UP000185161">
    <property type="component" value="Chromosome"/>
</dbReference>
<gene>
    <name evidence="2" type="ORF">BRX40_02785</name>
    <name evidence="3" type="ORF">CA257_06385</name>
</gene>
<evidence type="ECO:0000313" key="2">
    <source>
        <dbReference type="EMBL" id="APR51496.1"/>
    </source>
</evidence>
<keyword evidence="1" id="KW-0472">Membrane</keyword>
<proteinExistence type="inferred from homology"/>
<comment type="similarity">
    <text evidence="1">Belongs to the SURF1 family.</text>
</comment>
<name>A0A1L6J6Q5_9SPHN</name>
<dbReference type="Proteomes" id="UP000286681">
    <property type="component" value="Unassembled WGS sequence"/>
</dbReference>
<dbReference type="GeneID" id="44131474"/>
<keyword evidence="1" id="KW-0812">Transmembrane</keyword>
<dbReference type="EMBL" id="CP018820">
    <property type="protein sequence ID" value="APR51496.1"/>
    <property type="molecule type" value="Genomic_DNA"/>
</dbReference>
<feature type="transmembrane region" description="Helical" evidence="1">
    <location>
        <begin position="177"/>
        <end position="197"/>
    </location>
</feature>
<dbReference type="KEGG" id="skr:BRX40_02785"/>
<keyword evidence="1" id="KW-1133">Transmembrane helix</keyword>
<dbReference type="Pfam" id="PF02104">
    <property type="entry name" value="SURF1"/>
    <property type="match status" value="2"/>
</dbReference>
<accession>A0A1L6J6Q5</accession>
<dbReference type="AlphaFoldDB" id="A0A1L6J6Q5"/>
<organism evidence="2 4">
    <name type="scientific">Sphingomonas koreensis</name>
    <dbReference type="NCBI Taxonomy" id="93064"/>
    <lineage>
        <taxon>Bacteria</taxon>
        <taxon>Pseudomonadati</taxon>
        <taxon>Pseudomonadota</taxon>
        <taxon>Alphaproteobacteria</taxon>
        <taxon>Sphingomonadales</taxon>
        <taxon>Sphingomonadaceae</taxon>
        <taxon>Sphingomonas</taxon>
    </lineage>
</organism>
<keyword evidence="4" id="KW-1185">Reference proteome</keyword>
<evidence type="ECO:0000313" key="4">
    <source>
        <dbReference type="Proteomes" id="UP000185161"/>
    </source>
</evidence>
<feature type="transmembrane region" description="Helical" evidence="1">
    <location>
        <begin position="6"/>
        <end position="24"/>
    </location>
</feature>
<dbReference type="CDD" id="cd06662">
    <property type="entry name" value="SURF1"/>
    <property type="match status" value="1"/>
</dbReference>
<sequence length="214" mass="22799">MKLPVIPTVIVALAIAAMIGLGIWQLDRRGQKEAMIARYAGNSALPVMAFPRPPVGDEHLFRRASAMCLEVTGWSEQAGRAENGAKGWRHIAECRTGVEALTTKFDMGVSTAPGVVPVWKGGEVTGSITQAPDSTPQIAALFGKRGPRTLMLVSETPAPGLAESARPDPSSVPNNHLAYAVQWFLFALAAAVIYVLALRWRGRKAAHPSGPPQS</sequence>
<evidence type="ECO:0000313" key="3">
    <source>
        <dbReference type="EMBL" id="RSV05569.1"/>
    </source>
</evidence>
<reference evidence="3 5" key="3">
    <citation type="submission" date="2018-07" db="EMBL/GenBank/DDBJ databases">
        <title>Genomic and Epidemiologic Investigation of an Indolent Hospital Outbreak.</title>
        <authorList>
            <person name="Johnson R.C."/>
            <person name="Deming C."/>
            <person name="Conlan S."/>
            <person name="Zellmer C.J."/>
            <person name="Michelin A.V."/>
            <person name="Lee-Lin S."/>
            <person name="Thomas P.J."/>
            <person name="Park M."/>
            <person name="Weingarten R.A."/>
            <person name="Less J."/>
            <person name="Dekker J.P."/>
            <person name="Frank K.M."/>
            <person name="Musser K.A."/>
            <person name="Mcquiston J.R."/>
            <person name="Henderson D.K."/>
            <person name="Lau A.F."/>
            <person name="Palmore T.N."/>
            <person name="Segre J.A."/>
        </authorList>
    </citation>
    <scope>NUCLEOTIDE SEQUENCE [LARGE SCALE GENOMIC DNA]</scope>
    <source>
        <strain evidence="3 5">SK-NIH.Env10_0317</strain>
    </source>
</reference>
<dbReference type="STRING" id="93064.BRX40_02785"/>
<reference evidence="2" key="1">
    <citation type="submission" date="2016-12" db="EMBL/GenBank/DDBJ databases">
        <title>Whole genome sequencing of Sphingomonas koreensis.</title>
        <authorList>
            <person name="Conlan S."/>
            <person name="Thomas P.J."/>
            <person name="Mullikin J."/>
            <person name="Palmore T.N."/>
            <person name="Frank K.M."/>
            <person name="Segre J.A."/>
        </authorList>
    </citation>
    <scope>NUCLEOTIDE SEQUENCE</scope>
    <source>
        <strain evidence="2">ABOJV</strain>
    </source>
</reference>
<comment type="subcellular location">
    <subcellularLocation>
        <location evidence="1">Cell membrane</location>
        <topology evidence="1">Multi-pass membrane protein</topology>
    </subcellularLocation>
</comment>
<evidence type="ECO:0000313" key="5">
    <source>
        <dbReference type="Proteomes" id="UP000286681"/>
    </source>
</evidence>
<evidence type="ECO:0000256" key="1">
    <source>
        <dbReference type="RuleBase" id="RU363076"/>
    </source>
</evidence>
<dbReference type="InterPro" id="IPR002994">
    <property type="entry name" value="Surf1/Shy1"/>
</dbReference>
<dbReference type="GO" id="GO:0005886">
    <property type="term" value="C:plasma membrane"/>
    <property type="evidence" value="ECO:0007669"/>
    <property type="project" value="UniProtKB-SubCell"/>
</dbReference>
<dbReference type="RefSeq" id="WP_075150602.1">
    <property type="nucleotide sequence ID" value="NZ_CP018820.1"/>
</dbReference>
<protein>
    <recommendedName>
        <fullName evidence="1">SURF1-like protein</fullName>
    </recommendedName>
</protein>
<keyword evidence="1" id="KW-1003">Cell membrane</keyword>
<dbReference type="OrthoDB" id="6079986at2"/>
<reference evidence="4" key="2">
    <citation type="submission" date="2016-12" db="EMBL/GenBank/DDBJ databases">
        <title>Whole genome sequencing of Sphingomonas sp. ABOJV.</title>
        <authorList>
            <person name="Conlan S."/>
            <person name="Thomas P.J."/>
            <person name="Mullikin J."/>
            <person name="Palmore T.N."/>
            <person name="Frank K.M."/>
            <person name="Segre J.A."/>
        </authorList>
    </citation>
    <scope>NUCLEOTIDE SEQUENCE [LARGE SCALE GENOMIC DNA]</scope>
    <source>
        <strain evidence="4">ABOJV</strain>
    </source>
</reference>